<name>A0A1X1VXC8_MYCGS</name>
<comment type="caution">
    <text evidence="1">The sequence shown here is derived from an EMBL/GenBank/DDBJ whole genome shotgun (WGS) entry which is preliminary data.</text>
</comment>
<dbReference type="AlphaFoldDB" id="A0A1X1VXC8"/>
<accession>A0A1X1VXC8</accession>
<sequence>MTVKVTLPGGGSDEYMRFSDVYVKHNNGTLEVLRVGASQAHSYARGEWTDVDGDQKRTKRRGFWG</sequence>
<protein>
    <submittedName>
        <fullName evidence="1">Uncharacterized protein</fullName>
    </submittedName>
</protein>
<evidence type="ECO:0000313" key="2">
    <source>
        <dbReference type="Proteomes" id="UP000193738"/>
    </source>
</evidence>
<keyword evidence="2" id="KW-1185">Reference proteome</keyword>
<proteinExistence type="predicted"/>
<gene>
    <name evidence="1" type="ORF">AWC07_25230</name>
</gene>
<dbReference type="RefSeq" id="WP_036411691.1">
    <property type="nucleotide sequence ID" value="NZ_LQOX01000060.1"/>
</dbReference>
<reference evidence="1 2" key="1">
    <citation type="submission" date="2016-01" db="EMBL/GenBank/DDBJ databases">
        <title>The new phylogeny of the genus Mycobacterium.</title>
        <authorList>
            <person name="Tarcisio F."/>
            <person name="Conor M."/>
            <person name="Antonella G."/>
            <person name="Elisabetta G."/>
            <person name="Giulia F.S."/>
            <person name="Sara T."/>
            <person name="Anna F."/>
            <person name="Clotilde B."/>
            <person name="Roberto B."/>
            <person name="Veronica D.S."/>
            <person name="Fabio R."/>
            <person name="Monica P."/>
            <person name="Olivier J."/>
            <person name="Enrico T."/>
            <person name="Nicola S."/>
        </authorList>
    </citation>
    <scope>NUCLEOTIDE SEQUENCE [LARGE SCALE GENOMIC DNA]</scope>
    <source>
        <strain evidence="1 2">DSM 43505</strain>
    </source>
</reference>
<dbReference type="Proteomes" id="UP000193738">
    <property type="component" value="Unassembled WGS sequence"/>
</dbReference>
<organism evidence="1 2">
    <name type="scientific">Mycobacterium gastri</name>
    <dbReference type="NCBI Taxonomy" id="1777"/>
    <lineage>
        <taxon>Bacteria</taxon>
        <taxon>Bacillati</taxon>
        <taxon>Actinomycetota</taxon>
        <taxon>Actinomycetes</taxon>
        <taxon>Mycobacteriales</taxon>
        <taxon>Mycobacteriaceae</taxon>
        <taxon>Mycobacterium</taxon>
    </lineage>
</organism>
<dbReference type="EMBL" id="LQOX01000060">
    <property type="protein sequence ID" value="ORV74436.1"/>
    <property type="molecule type" value="Genomic_DNA"/>
</dbReference>
<evidence type="ECO:0000313" key="1">
    <source>
        <dbReference type="EMBL" id="ORV74436.1"/>
    </source>
</evidence>